<name>A0A6A5WCV6_9PLEO</name>
<feature type="domain" description="GCN5-related N-acetyltransferase Rv2170-like" evidence="1">
    <location>
        <begin position="243"/>
        <end position="335"/>
    </location>
</feature>
<dbReference type="PANTHER" id="PTHR20958:SF6">
    <property type="entry name" value="GLYCINE N-ACYLTRANSFERASE-LIKE PROTEIN"/>
    <property type="match status" value="1"/>
</dbReference>
<dbReference type="EMBL" id="ML977595">
    <property type="protein sequence ID" value="KAF1999492.1"/>
    <property type="molecule type" value="Genomic_DNA"/>
</dbReference>
<dbReference type="GO" id="GO:0016747">
    <property type="term" value="F:acyltransferase activity, transferring groups other than amino-acyl groups"/>
    <property type="evidence" value="ECO:0007669"/>
    <property type="project" value="InterPro"/>
</dbReference>
<proteinExistence type="predicted"/>
<dbReference type="Proteomes" id="UP000799779">
    <property type="component" value="Unassembled WGS sequence"/>
</dbReference>
<dbReference type="SUPFAM" id="SSF55729">
    <property type="entry name" value="Acyl-CoA N-acyltransferases (Nat)"/>
    <property type="match status" value="1"/>
</dbReference>
<gene>
    <name evidence="2" type="ORF">P154DRAFT_493588</name>
</gene>
<keyword evidence="3" id="KW-1185">Reference proteome</keyword>
<dbReference type="InterPro" id="IPR016181">
    <property type="entry name" value="Acyl_CoA_acyltransferase"/>
</dbReference>
<dbReference type="OrthoDB" id="61870at2759"/>
<dbReference type="InterPro" id="IPR013653">
    <property type="entry name" value="GCN5-like_dom"/>
</dbReference>
<evidence type="ECO:0000313" key="3">
    <source>
        <dbReference type="Proteomes" id="UP000799779"/>
    </source>
</evidence>
<dbReference type="Gene3D" id="3.40.630.30">
    <property type="match status" value="1"/>
</dbReference>
<dbReference type="PANTHER" id="PTHR20958">
    <property type="entry name" value="GLYCINE N-ACYLTRANSFERASE-LIKE PROTEIN"/>
    <property type="match status" value="1"/>
</dbReference>
<evidence type="ECO:0000313" key="2">
    <source>
        <dbReference type="EMBL" id="KAF1999492.1"/>
    </source>
</evidence>
<accession>A0A6A5WCV6</accession>
<sequence length="350" mass="39042">MPKIYKHPASSPALQHALTFHLPNTITLKYRTNHPNITQDAHILASFPPDQDKTALSQCWVAAYCDRSMRPETELWIYASGEHPSHNRTTANTGFCSTCKNLILALMDYLSKLPIPLLHPENSFAMEMAKQHEIEHPETGPDVRYPSSPGTYMRHLLIPTIVTLGTVHHEIMNILFEAGLVREEFPGREAELNKFIFRVKDLPSTRDLPEGLRWGVMRRRDIPIVQAQTPIPRSTHTLLSLKSVGVFEETTDEVVAWTFLGLDGSLTTLHTEPQYRGKGIAKAVAAKIFREEAPGIAVDSQGTAWAHADVYGGNNQSESVCRSLGGTEGWKVFWVRIDFGKAGAQNGAQK</sequence>
<dbReference type="InterPro" id="IPR053225">
    <property type="entry name" value="Acyl-CoA_N-acyltransferase"/>
</dbReference>
<dbReference type="AlphaFoldDB" id="A0A6A5WCV6"/>
<organism evidence="2 3">
    <name type="scientific">Amniculicola lignicola CBS 123094</name>
    <dbReference type="NCBI Taxonomy" id="1392246"/>
    <lineage>
        <taxon>Eukaryota</taxon>
        <taxon>Fungi</taxon>
        <taxon>Dikarya</taxon>
        <taxon>Ascomycota</taxon>
        <taxon>Pezizomycotina</taxon>
        <taxon>Dothideomycetes</taxon>
        <taxon>Pleosporomycetidae</taxon>
        <taxon>Pleosporales</taxon>
        <taxon>Amniculicolaceae</taxon>
        <taxon>Amniculicola</taxon>
    </lineage>
</organism>
<dbReference type="Pfam" id="PF08445">
    <property type="entry name" value="FR47"/>
    <property type="match status" value="1"/>
</dbReference>
<protein>
    <submittedName>
        <fullName evidence="2">Acetyltransferas-like protein</fullName>
    </submittedName>
</protein>
<evidence type="ECO:0000259" key="1">
    <source>
        <dbReference type="Pfam" id="PF08445"/>
    </source>
</evidence>
<reference evidence="2" key="1">
    <citation type="journal article" date="2020" name="Stud. Mycol.">
        <title>101 Dothideomycetes genomes: a test case for predicting lifestyles and emergence of pathogens.</title>
        <authorList>
            <person name="Haridas S."/>
            <person name="Albert R."/>
            <person name="Binder M."/>
            <person name="Bloem J."/>
            <person name="Labutti K."/>
            <person name="Salamov A."/>
            <person name="Andreopoulos B."/>
            <person name="Baker S."/>
            <person name="Barry K."/>
            <person name="Bills G."/>
            <person name="Bluhm B."/>
            <person name="Cannon C."/>
            <person name="Castanera R."/>
            <person name="Culley D."/>
            <person name="Daum C."/>
            <person name="Ezra D."/>
            <person name="Gonzalez J."/>
            <person name="Henrissat B."/>
            <person name="Kuo A."/>
            <person name="Liang C."/>
            <person name="Lipzen A."/>
            <person name="Lutzoni F."/>
            <person name="Magnuson J."/>
            <person name="Mondo S."/>
            <person name="Nolan M."/>
            <person name="Ohm R."/>
            <person name="Pangilinan J."/>
            <person name="Park H.-J."/>
            <person name="Ramirez L."/>
            <person name="Alfaro M."/>
            <person name="Sun H."/>
            <person name="Tritt A."/>
            <person name="Yoshinaga Y."/>
            <person name="Zwiers L.-H."/>
            <person name="Turgeon B."/>
            <person name="Goodwin S."/>
            <person name="Spatafora J."/>
            <person name="Crous P."/>
            <person name="Grigoriev I."/>
        </authorList>
    </citation>
    <scope>NUCLEOTIDE SEQUENCE</scope>
    <source>
        <strain evidence="2">CBS 123094</strain>
    </source>
</reference>